<evidence type="ECO:0000256" key="4">
    <source>
        <dbReference type="ARBA" id="ARBA00022801"/>
    </source>
</evidence>
<comment type="catalytic activity">
    <reaction evidence="13">
        <text>ATP + H2O = ADP + phosphate + H(+)</text>
        <dbReference type="Rhea" id="RHEA:13065"/>
        <dbReference type="ChEBI" id="CHEBI:15377"/>
        <dbReference type="ChEBI" id="CHEBI:15378"/>
        <dbReference type="ChEBI" id="CHEBI:30616"/>
        <dbReference type="ChEBI" id="CHEBI:43474"/>
        <dbReference type="ChEBI" id="CHEBI:456216"/>
        <dbReference type="EC" id="5.6.2.4"/>
    </reaction>
</comment>
<dbReference type="GO" id="GO:0005524">
    <property type="term" value="F:ATP binding"/>
    <property type="evidence" value="ECO:0007669"/>
    <property type="project" value="UniProtKB-UniRule"/>
</dbReference>
<evidence type="ECO:0000313" key="17">
    <source>
        <dbReference type="EMBL" id="AJC11506.1"/>
    </source>
</evidence>
<evidence type="ECO:0000256" key="6">
    <source>
        <dbReference type="ARBA" id="ARBA00022839"/>
    </source>
</evidence>
<evidence type="ECO:0000256" key="12">
    <source>
        <dbReference type="ARBA" id="ARBA00034808"/>
    </source>
</evidence>
<dbReference type="PROSITE" id="PS51217">
    <property type="entry name" value="UVRD_HELICASE_CTER"/>
    <property type="match status" value="1"/>
</dbReference>
<evidence type="ECO:0000256" key="10">
    <source>
        <dbReference type="ARBA" id="ARBA00023235"/>
    </source>
</evidence>
<dbReference type="Gene3D" id="3.90.320.10">
    <property type="match status" value="1"/>
</dbReference>
<sequence>MGLMPGQRECVDTLDRPVAVAAGAGSGKTFTLTKRIAHAVESGFVGGIDEVLAITFTTKAAGELKARIKNELRAIGRIDQALLVDDAWISTIHGMCARLLRAHAVELGIDPCFSMADEPSVARLKGEALEGALRRAEDRFGSEAVGALHDEYGAADGGVAALASELMGMALASEGGVSSLVARTPRLSVHQAIAYLGECAASVAEVWVQLPETDKRIAPKLATLEAAERLEKLSCAPDPSLIEALSIARDVVRVPGNCGAKFKDRAQRVDADFAYAVQTARLLHAAGSLSMLIAIAEDASASFQRAKAELGVLDNDDLLVMAHRALVERPEIAARYEDRFKLVMIDEFQDTDQMQVDMIKRLAGPGARRLCTVGDWQQSIYRFRGADVSVYRDHLEKVGTEGEGKVIELADNFRSHADVLAFVDRVFEQPQVFGGRFMSLKPGRDESRVGRALPAGMPRVAVDLFSTQARVTHGTDVAARLRARRIAERFAAYREAGCAASDMVLLLGRMPKASMYADELRALGFNCVVAGGSVFSSSLEALEVASLLDALADEHDTQALYQVLTGTMFEVSTADLLYLGTACDEGEVRPRGIDRGLSDLVRGVEPEGAVVSERLENARYVLGAARSMLGAHGVAQAVRFAFVESGLASRLQQRGGEGLASAGNMYKAIRIVEGLEASGAGAAEVAGLYRATIEGSRLSPGALSARVGDFVRIMTVHASKGLEFPIVAISEMDERRRFSSPLRWVRLGGRMYLSLLAKDDRLAVPYAADLAAASCDFFDADDDEDGLARLVMEGDDAVAACEAMVRLNDVGETEEAKRLLYVGITRAKEAVILSMRGARTKERPEGSPGAGDPMSAVVPALAGPGGFFDQGETMLSYRGSQPAVVVHQSVPEKEVALDEIFPPRDEDGVDTAEDAFIVPVHKPFKLPSYGTFEPVRSGFFSYSSLAHDAADGAPGAVDVAARYAVSVDGRKPVEGDLIDAADQGLFASADGQGKARERFGLSWSEGFLESEDDRAGFSVSDSDKATDLGSAFHLLAQYAVDTRGADGITPPAPGLVRARADRFGLDRAETARIEAALGRWARSDVAREVEAFDRVRSEVPFACPLDLADGSRAILEGAIDLLAEDAASGRALIVDYKTGGRPDEAPDALSRKHALQALCYAFVVLGQGYSEVEAVFVRVEQPREGAPDTPQCVRYRFTRDDAEDLGVVVRGLIEQASV</sequence>
<evidence type="ECO:0000256" key="1">
    <source>
        <dbReference type="ARBA" id="ARBA00022722"/>
    </source>
</evidence>
<dbReference type="PROSITE" id="PS51198">
    <property type="entry name" value="UVRD_HELICASE_ATP_BIND"/>
    <property type="match status" value="1"/>
</dbReference>
<keyword evidence="18" id="KW-1185">Reference proteome</keyword>
<dbReference type="KEGG" id="cbac:JI75_01195"/>
<keyword evidence="8" id="KW-0238">DNA-binding</keyword>
<dbReference type="InterPro" id="IPR038726">
    <property type="entry name" value="PDDEXK_AddAB-type"/>
</dbReference>
<dbReference type="GO" id="GO:0004527">
    <property type="term" value="F:exonuclease activity"/>
    <property type="evidence" value="ECO:0007669"/>
    <property type="project" value="UniProtKB-KW"/>
</dbReference>
<dbReference type="GO" id="GO:0009338">
    <property type="term" value="C:exodeoxyribonuclease V complex"/>
    <property type="evidence" value="ECO:0007669"/>
    <property type="project" value="TreeGrafter"/>
</dbReference>
<evidence type="ECO:0000259" key="15">
    <source>
        <dbReference type="PROSITE" id="PS51198"/>
    </source>
</evidence>
<dbReference type="Pfam" id="PF00580">
    <property type="entry name" value="UvrD-helicase"/>
    <property type="match status" value="1"/>
</dbReference>
<dbReference type="InterPro" id="IPR027417">
    <property type="entry name" value="P-loop_NTPase"/>
</dbReference>
<evidence type="ECO:0000256" key="9">
    <source>
        <dbReference type="ARBA" id="ARBA00023204"/>
    </source>
</evidence>
<evidence type="ECO:0000256" key="13">
    <source>
        <dbReference type="ARBA" id="ARBA00048988"/>
    </source>
</evidence>
<dbReference type="RefSeq" id="WP_039688104.1">
    <property type="nucleotide sequence ID" value="NZ_CP009302.1"/>
</dbReference>
<name>A0A0A8B200_9ACTN</name>
<keyword evidence="1" id="KW-0540">Nuclease</keyword>
<evidence type="ECO:0000256" key="7">
    <source>
        <dbReference type="ARBA" id="ARBA00022840"/>
    </source>
</evidence>
<keyword evidence="9" id="KW-0234">DNA repair</keyword>
<dbReference type="InterPro" id="IPR011604">
    <property type="entry name" value="PDDEXK-like_dom_sf"/>
</dbReference>
<accession>A0A0A8B200</accession>
<proteinExistence type="predicted"/>
<dbReference type="PANTHER" id="PTHR11070:SF23">
    <property type="entry name" value="RECBCD ENZYME SUBUNIT RECB"/>
    <property type="match status" value="1"/>
</dbReference>
<dbReference type="HOGENOM" id="CLU_001114_1_3_11"/>
<feature type="domain" description="UvrD-like helicase ATP-binding" evidence="15">
    <location>
        <begin position="1"/>
        <end position="416"/>
    </location>
</feature>
<dbReference type="GO" id="GO:0003677">
    <property type="term" value="F:DNA binding"/>
    <property type="evidence" value="ECO:0007669"/>
    <property type="project" value="UniProtKB-KW"/>
</dbReference>
<comment type="catalytic activity">
    <reaction evidence="11">
        <text>Couples ATP hydrolysis with the unwinding of duplex DNA by translocating in the 3'-5' direction.</text>
        <dbReference type="EC" id="5.6.2.4"/>
    </reaction>
</comment>
<evidence type="ECO:0000256" key="11">
    <source>
        <dbReference type="ARBA" id="ARBA00034617"/>
    </source>
</evidence>
<gene>
    <name evidence="17" type="ORF">JI75_01195</name>
</gene>
<feature type="binding site" evidence="14">
    <location>
        <begin position="22"/>
        <end position="29"/>
    </location>
    <ligand>
        <name>ATP</name>
        <dbReference type="ChEBI" id="CHEBI:30616"/>
    </ligand>
</feature>
<evidence type="ECO:0000256" key="2">
    <source>
        <dbReference type="ARBA" id="ARBA00022741"/>
    </source>
</evidence>
<dbReference type="Pfam" id="PF12705">
    <property type="entry name" value="PDDEXK_1"/>
    <property type="match status" value="1"/>
</dbReference>
<keyword evidence="6" id="KW-0269">Exonuclease</keyword>
<dbReference type="InterPro" id="IPR014017">
    <property type="entry name" value="DNA_helicase_UvrD-like_C"/>
</dbReference>
<dbReference type="OrthoDB" id="9806690at2"/>
<dbReference type="InterPro" id="IPR011335">
    <property type="entry name" value="Restrct_endonuc-II-like"/>
</dbReference>
<keyword evidence="3" id="KW-0227">DNA damage</keyword>
<dbReference type="AlphaFoldDB" id="A0A0A8B200"/>
<dbReference type="GO" id="GO:0000725">
    <property type="term" value="P:recombinational repair"/>
    <property type="evidence" value="ECO:0007669"/>
    <property type="project" value="TreeGrafter"/>
</dbReference>
<dbReference type="Pfam" id="PF13361">
    <property type="entry name" value="UvrD_C"/>
    <property type="match status" value="1"/>
</dbReference>
<dbReference type="Gene3D" id="3.40.50.300">
    <property type="entry name" value="P-loop containing nucleotide triphosphate hydrolases"/>
    <property type="match status" value="4"/>
</dbReference>
<dbReference type="InterPro" id="IPR000212">
    <property type="entry name" value="DNA_helicase_UvrD/REP"/>
</dbReference>
<dbReference type="SUPFAM" id="SSF52540">
    <property type="entry name" value="P-loop containing nucleoside triphosphate hydrolases"/>
    <property type="match status" value="1"/>
</dbReference>
<evidence type="ECO:0000259" key="16">
    <source>
        <dbReference type="PROSITE" id="PS51217"/>
    </source>
</evidence>
<dbReference type="GO" id="GO:0043138">
    <property type="term" value="F:3'-5' DNA helicase activity"/>
    <property type="evidence" value="ECO:0007669"/>
    <property type="project" value="UniProtKB-EC"/>
</dbReference>
<reference evidence="17 18" key="2">
    <citation type="journal article" date="2015" name="Genome Announc.">
        <title>Complete Genome Sequence of Coriobacteriaceae Strain 68-1-3, a Novel Mucus-Degrading Isolate from the Swine Intestinal Tract.</title>
        <authorList>
            <person name="Looft T."/>
            <person name="Bayles D.O."/>
            <person name="Alt D.P."/>
            <person name="Stanton T.B."/>
        </authorList>
    </citation>
    <scope>NUCLEOTIDE SEQUENCE [LARGE SCALE GENOMIC DNA]</scope>
    <source>
        <strain evidence="17 18">68-1-3</strain>
    </source>
</reference>
<evidence type="ECO:0000256" key="5">
    <source>
        <dbReference type="ARBA" id="ARBA00022806"/>
    </source>
</evidence>
<keyword evidence="5 14" id="KW-0347">Helicase</keyword>
<dbReference type="PANTHER" id="PTHR11070">
    <property type="entry name" value="UVRD / RECB / PCRA DNA HELICASE FAMILY MEMBER"/>
    <property type="match status" value="1"/>
</dbReference>
<keyword evidence="4 14" id="KW-0378">Hydrolase</keyword>
<dbReference type="EC" id="5.6.2.4" evidence="12"/>
<dbReference type="Proteomes" id="UP000031121">
    <property type="component" value="Chromosome"/>
</dbReference>
<protein>
    <recommendedName>
        <fullName evidence="12">DNA 3'-5' helicase</fullName>
        <ecNumber evidence="12">5.6.2.4</ecNumber>
    </recommendedName>
</protein>
<keyword evidence="7 14" id="KW-0067">ATP-binding</keyword>
<evidence type="ECO:0000256" key="14">
    <source>
        <dbReference type="PROSITE-ProRule" id="PRU00560"/>
    </source>
</evidence>
<keyword evidence="2 14" id="KW-0547">Nucleotide-binding</keyword>
<dbReference type="STRING" id="1531429.JI75_01195"/>
<organism evidence="17 18">
    <name type="scientific">Berryella intestinalis</name>
    <dbReference type="NCBI Taxonomy" id="1531429"/>
    <lineage>
        <taxon>Bacteria</taxon>
        <taxon>Bacillati</taxon>
        <taxon>Actinomycetota</taxon>
        <taxon>Coriobacteriia</taxon>
        <taxon>Eggerthellales</taxon>
        <taxon>Eggerthellaceae</taxon>
        <taxon>Berryella</taxon>
    </lineage>
</organism>
<dbReference type="InterPro" id="IPR014016">
    <property type="entry name" value="UvrD-like_ATP-bd"/>
</dbReference>
<keyword evidence="10" id="KW-0413">Isomerase</keyword>
<dbReference type="EMBL" id="CP009302">
    <property type="protein sequence ID" value="AJC11506.1"/>
    <property type="molecule type" value="Genomic_DNA"/>
</dbReference>
<dbReference type="GO" id="GO:0005829">
    <property type="term" value="C:cytosol"/>
    <property type="evidence" value="ECO:0007669"/>
    <property type="project" value="TreeGrafter"/>
</dbReference>
<dbReference type="SUPFAM" id="SSF52980">
    <property type="entry name" value="Restriction endonuclease-like"/>
    <property type="match status" value="1"/>
</dbReference>
<feature type="domain" description="UvrD-like helicase C-terminal" evidence="16">
    <location>
        <begin position="428"/>
        <end position="721"/>
    </location>
</feature>
<reference evidence="18" key="1">
    <citation type="submission" date="2014-08" db="EMBL/GenBank/DDBJ databases">
        <title>Coriobacteriaceae sp. complete genome.</title>
        <authorList>
            <person name="Looft T."/>
            <person name="Bayles D.O."/>
            <person name="Stanton T.B."/>
        </authorList>
    </citation>
    <scope>NUCLEOTIDE SEQUENCE [LARGE SCALE GENOMIC DNA]</scope>
    <source>
        <strain evidence="18">68-1-3</strain>
    </source>
</reference>
<evidence type="ECO:0000256" key="3">
    <source>
        <dbReference type="ARBA" id="ARBA00022763"/>
    </source>
</evidence>
<evidence type="ECO:0000313" key="18">
    <source>
        <dbReference type="Proteomes" id="UP000031121"/>
    </source>
</evidence>
<evidence type="ECO:0000256" key="8">
    <source>
        <dbReference type="ARBA" id="ARBA00023125"/>
    </source>
</evidence>